<dbReference type="AlphaFoldDB" id="A0A9B7CZJ2"/>
<proteinExistence type="predicted"/>
<dbReference type="RefSeq" id="XP_020722945.2">
    <property type="nucleotide sequence ID" value="XM_020867286.2"/>
</dbReference>
<feature type="coiled-coil region" evidence="1">
    <location>
        <begin position="10"/>
        <end position="65"/>
    </location>
</feature>
<accession>A0A9B7CZJ2</accession>
<organism evidence="2 3">
    <name type="scientific">Bombus terrestris</name>
    <name type="common">Buff-tailed bumblebee</name>
    <name type="synonym">Apis terrestris</name>
    <dbReference type="NCBI Taxonomy" id="30195"/>
    <lineage>
        <taxon>Eukaryota</taxon>
        <taxon>Metazoa</taxon>
        <taxon>Ecdysozoa</taxon>
        <taxon>Arthropoda</taxon>
        <taxon>Hexapoda</taxon>
        <taxon>Insecta</taxon>
        <taxon>Pterygota</taxon>
        <taxon>Neoptera</taxon>
        <taxon>Endopterygota</taxon>
        <taxon>Hymenoptera</taxon>
        <taxon>Apocrita</taxon>
        <taxon>Aculeata</taxon>
        <taxon>Apoidea</taxon>
        <taxon>Anthophila</taxon>
        <taxon>Apidae</taxon>
        <taxon>Bombus</taxon>
        <taxon>Bombus</taxon>
    </lineage>
</organism>
<evidence type="ECO:0000313" key="3">
    <source>
        <dbReference type="RefSeq" id="XP_020722945.2"/>
    </source>
</evidence>
<dbReference type="GeneID" id="105666638"/>
<keyword evidence="2" id="KW-1185">Reference proteome</keyword>
<sequence length="228" mass="26620">NKNCCNEHLITFFQKELSNLEKECLLLREELCSKDHLLQNEQKISNELKIRLKLASETIVRLEEENMHNKIDYSNLSMNYETLLKESDVLKKEILSCQTEAAKVKLKVTSLENILRNIAKIAKEQQYLLESSKAAIQLNRRLQTFGLCSHAINTRNKANIRELQHKLTAFSVNEFNKLPNDSILHPEMENLCFKLKEMLTNFKTKMQDPVPFEEKLDRILNELSTNLT</sequence>
<evidence type="ECO:0000313" key="2">
    <source>
        <dbReference type="Proteomes" id="UP000835206"/>
    </source>
</evidence>
<reference evidence="3" key="1">
    <citation type="submission" date="2025-08" db="UniProtKB">
        <authorList>
            <consortium name="RefSeq"/>
        </authorList>
    </citation>
    <scope>IDENTIFICATION</scope>
</reference>
<feature type="non-terminal residue" evidence="3">
    <location>
        <position position="1"/>
    </location>
</feature>
<protein>
    <submittedName>
        <fullName evidence="3">Uncharacterized protein LOC105666638</fullName>
    </submittedName>
</protein>
<evidence type="ECO:0000256" key="1">
    <source>
        <dbReference type="SAM" id="Coils"/>
    </source>
</evidence>
<name>A0A9B7CZJ2_BOMTE</name>
<dbReference type="Proteomes" id="UP000835206">
    <property type="component" value="Chromosome 16"/>
</dbReference>
<dbReference type="OrthoDB" id="8193814at2759"/>
<keyword evidence="1" id="KW-0175">Coiled coil</keyword>
<gene>
    <name evidence="3" type="primary">LOC105666638</name>
</gene>
<dbReference type="KEGG" id="bter:105666638"/>